<keyword evidence="4" id="KW-0444">Lipid biosynthesis</keyword>
<organism evidence="5 6">
    <name type="scientific">Hucho hucho</name>
    <name type="common">huchen</name>
    <dbReference type="NCBI Taxonomy" id="62062"/>
    <lineage>
        <taxon>Eukaryota</taxon>
        <taxon>Metazoa</taxon>
        <taxon>Chordata</taxon>
        <taxon>Craniata</taxon>
        <taxon>Vertebrata</taxon>
        <taxon>Euteleostomi</taxon>
        <taxon>Actinopterygii</taxon>
        <taxon>Neopterygii</taxon>
        <taxon>Teleostei</taxon>
        <taxon>Protacanthopterygii</taxon>
        <taxon>Salmoniformes</taxon>
        <taxon>Salmonidae</taxon>
        <taxon>Salmoninae</taxon>
        <taxon>Hucho</taxon>
    </lineage>
</organism>
<dbReference type="GO" id="GO:0016616">
    <property type="term" value="F:oxidoreductase activity, acting on the CH-OH group of donors, NAD or NADP as acceptor"/>
    <property type="evidence" value="ECO:0007669"/>
    <property type="project" value="TreeGrafter"/>
</dbReference>
<reference evidence="6" key="1">
    <citation type="submission" date="2018-06" db="EMBL/GenBank/DDBJ databases">
        <title>Genome assembly of Danube salmon.</title>
        <authorList>
            <person name="Macqueen D.J."/>
            <person name="Gundappa M.K."/>
        </authorList>
    </citation>
    <scope>NUCLEOTIDE SEQUENCE [LARGE SCALE GENOMIC DNA]</scope>
</reference>
<evidence type="ECO:0000256" key="3">
    <source>
        <dbReference type="ARBA" id="ARBA00023002"/>
    </source>
</evidence>
<evidence type="ECO:0000256" key="4">
    <source>
        <dbReference type="ARBA" id="ARBA00023160"/>
    </source>
</evidence>
<evidence type="ECO:0000256" key="2">
    <source>
        <dbReference type="ARBA" id="ARBA00006484"/>
    </source>
</evidence>
<dbReference type="SUPFAM" id="SSF51735">
    <property type="entry name" value="NAD(P)-binding Rossmann-fold domains"/>
    <property type="match status" value="1"/>
</dbReference>
<reference evidence="5" key="2">
    <citation type="submission" date="2025-08" db="UniProtKB">
        <authorList>
            <consortium name="Ensembl"/>
        </authorList>
    </citation>
    <scope>IDENTIFICATION</scope>
</reference>
<dbReference type="PANTHER" id="PTHR42760:SF115">
    <property type="entry name" value="3-OXOACYL-[ACYL-CARRIER-PROTEIN] REDUCTASE FABG"/>
    <property type="match status" value="1"/>
</dbReference>
<dbReference type="Proteomes" id="UP000314982">
    <property type="component" value="Unassembled WGS sequence"/>
</dbReference>
<name>A0A4W5QFE3_9TELE</name>
<comment type="similarity">
    <text evidence="2">Belongs to the short-chain dehydrogenases/reductases (SDR) family.</text>
</comment>
<keyword evidence="4" id="KW-0275">Fatty acid biosynthesis</keyword>
<proteinExistence type="inferred from homology"/>
<keyword evidence="3" id="KW-0560">Oxidoreductase</keyword>
<dbReference type="GeneTree" id="ENSGT00940000165309"/>
<reference evidence="5" key="3">
    <citation type="submission" date="2025-09" db="UniProtKB">
        <authorList>
            <consortium name="Ensembl"/>
        </authorList>
    </citation>
    <scope>IDENTIFICATION</scope>
</reference>
<dbReference type="InterPro" id="IPR036291">
    <property type="entry name" value="NAD(P)-bd_dom_sf"/>
</dbReference>
<keyword evidence="6" id="KW-1185">Reference proteome</keyword>
<comment type="pathway">
    <text evidence="1">Lipid metabolism; fatty acid biosynthesis.</text>
</comment>
<evidence type="ECO:0000313" key="6">
    <source>
        <dbReference type="Proteomes" id="UP000314982"/>
    </source>
</evidence>
<dbReference type="STRING" id="62062.ENSHHUP00000071189"/>
<protein>
    <submittedName>
        <fullName evidence="5">Uncharacterized protein</fullName>
    </submittedName>
</protein>
<keyword evidence="4" id="KW-0276">Fatty acid metabolism</keyword>
<evidence type="ECO:0000313" key="5">
    <source>
        <dbReference type="Ensembl" id="ENSHHUP00000071189.1"/>
    </source>
</evidence>
<accession>A0A4W5QFE3</accession>
<dbReference type="GO" id="GO:0006633">
    <property type="term" value="P:fatty acid biosynthetic process"/>
    <property type="evidence" value="ECO:0007669"/>
    <property type="project" value="UniProtKB-KW"/>
</dbReference>
<evidence type="ECO:0000256" key="1">
    <source>
        <dbReference type="ARBA" id="ARBA00005194"/>
    </source>
</evidence>
<dbReference type="Pfam" id="PF00106">
    <property type="entry name" value="adh_short"/>
    <property type="match status" value="1"/>
</dbReference>
<dbReference type="InterPro" id="IPR002347">
    <property type="entry name" value="SDR_fam"/>
</dbReference>
<sequence>MCCQAAGHVMLKQGYGKIINTASMASLIVPHPQKQLAYNTSKAGVLKLTDTWHRVNRQRGQLHLTVSVCLPCLL</sequence>
<dbReference type="PANTHER" id="PTHR42760">
    <property type="entry name" value="SHORT-CHAIN DEHYDROGENASES/REDUCTASES FAMILY MEMBER"/>
    <property type="match status" value="1"/>
</dbReference>
<dbReference type="Ensembl" id="ENSHHUT00000073560.1">
    <property type="protein sequence ID" value="ENSHHUP00000071189.1"/>
    <property type="gene ID" value="ENSHHUG00000041849.1"/>
</dbReference>
<dbReference type="Gene3D" id="3.40.50.720">
    <property type="entry name" value="NAD(P)-binding Rossmann-like Domain"/>
    <property type="match status" value="1"/>
</dbReference>
<dbReference type="AlphaFoldDB" id="A0A4W5QFE3"/>
<keyword evidence="4" id="KW-0443">Lipid metabolism</keyword>